<sequence length="518" mass="54434">MPDERTGSTRHPRGRGRRLEVDHVTVVDRKPMRTAIAGAVVGNGMEWYDFGIYGYLTATMTTVFVPDVPQQWQLLVVLAGFAVSFLVRPIGGLVLGPLGDRIGRQKTLALTMIMMSLATGAIGLLPTSAQVGNWALVGLILCRVVQGFSTGGEYAGATTFVSEYAPDNRRGFLASILDTGSYLGFAVGAATVAVCQVTLGQETMLAWGWRVPFLLALPLGAIAMFFRLRIEESPAFEKTKALSDATAAASSDAPTGTSTTADAAQPLGLGGLLRHHWRPILIAVALVGATNTAGYSLTSYMPSYLEANHGYTGLQASLATIPALVALSIAVPFVGKLSDRIGRKPVYAVAIVSTIVLTVPAYLMMANPSLVWVSMLMLAFSVTFYVAISASALPALFPTASRYGAMAIAYNISVSLFGGTAPMIGELLVKVTGITIAPAFYTIAFAVFGGIALLTMKESAGRPLPGSMPTVGSSEEAQDLVDTQEANPRLDVADLPFEEHDAATAALADANGDSRTDA</sequence>
<evidence type="ECO:0000256" key="4">
    <source>
        <dbReference type="ARBA" id="ARBA00022475"/>
    </source>
</evidence>
<name>H5UVM9_9MICO</name>
<dbReference type="PROSITE" id="PS00216">
    <property type="entry name" value="SUGAR_TRANSPORT_1"/>
    <property type="match status" value="1"/>
</dbReference>
<evidence type="ECO:0000256" key="10">
    <source>
        <dbReference type="ARBA" id="ARBA00039918"/>
    </source>
</evidence>
<dbReference type="OrthoDB" id="8953821at2"/>
<feature type="transmembrane region" description="Helical" evidence="12">
    <location>
        <begin position="346"/>
        <end position="365"/>
    </location>
</feature>
<feature type="transmembrane region" description="Helical" evidence="12">
    <location>
        <begin position="72"/>
        <end position="95"/>
    </location>
</feature>
<keyword evidence="8 12" id="KW-0472">Membrane</keyword>
<feature type="transmembrane region" description="Helical" evidence="12">
    <location>
        <begin position="371"/>
        <end position="396"/>
    </location>
</feature>
<keyword evidence="15" id="KW-1185">Reference proteome</keyword>
<evidence type="ECO:0000256" key="8">
    <source>
        <dbReference type="ARBA" id="ARBA00023136"/>
    </source>
</evidence>
<feature type="transmembrane region" description="Helical" evidence="12">
    <location>
        <begin position="107"/>
        <end position="125"/>
    </location>
</feature>
<feature type="transmembrane region" description="Helical" evidence="12">
    <location>
        <begin position="403"/>
        <end position="425"/>
    </location>
</feature>
<evidence type="ECO:0000256" key="5">
    <source>
        <dbReference type="ARBA" id="ARBA00022692"/>
    </source>
</evidence>
<dbReference type="PROSITE" id="PS00217">
    <property type="entry name" value="SUGAR_TRANSPORT_2"/>
    <property type="match status" value="1"/>
</dbReference>
<dbReference type="SUPFAM" id="SSF103473">
    <property type="entry name" value="MFS general substrate transporter"/>
    <property type="match status" value="1"/>
</dbReference>
<evidence type="ECO:0000256" key="9">
    <source>
        <dbReference type="ARBA" id="ARBA00037295"/>
    </source>
</evidence>
<keyword evidence="7 12" id="KW-1133">Transmembrane helix</keyword>
<evidence type="ECO:0000313" key="15">
    <source>
        <dbReference type="Proteomes" id="UP000004367"/>
    </source>
</evidence>
<evidence type="ECO:0000256" key="3">
    <source>
        <dbReference type="ARBA" id="ARBA00022448"/>
    </source>
</evidence>
<keyword evidence="6" id="KW-0769">Symport</keyword>
<dbReference type="PANTHER" id="PTHR43528:SF1">
    <property type="entry name" value="ALPHA-KETOGLUTARATE PERMEASE"/>
    <property type="match status" value="1"/>
</dbReference>
<dbReference type="STRING" id="1089455.MOPEL_135_00250"/>
<evidence type="ECO:0000256" key="12">
    <source>
        <dbReference type="SAM" id="Phobius"/>
    </source>
</evidence>
<feature type="transmembrane region" description="Helical" evidence="12">
    <location>
        <begin position="313"/>
        <end position="334"/>
    </location>
</feature>
<dbReference type="PROSITE" id="PS50850">
    <property type="entry name" value="MFS"/>
    <property type="match status" value="1"/>
</dbReference>
<reference evidence="14 15" key="1">
    <citation type="submission" date="2012-02" db="EMBL/GenBank/DDBJ databases">
        <title>Whole genome shotgun sequence of Mobilicoccus pelagius NBRC 104925.</title>
        <authorList>
            <person name="Yoshida Y."/>
            <person name="Hosoyama A."/>
            <person name="Tsuchikane K."/>
            <person name="Katsumata H."/>
            <person name="Yamazaki S."/>
            <person name="Fujita N."/>
        </authorList>
    </citation>
    <scope>NUCLEOTIDE SEQUENCE [LARGE SCALE GENOMIC DNA]</scope>
    <source>
        <strain evidence="14 15">NBRC 104925</strain>
    </source>
</reference>
<comment type="function">
    <text evidence="9">May be a proton symporter involved in the uptake of osmolytes such as proline and glycine betaine.</text>
</comment>
<evidence type="ECO:0000256" key="2">
    <source>
        <dbReference type="ARBA" id="ARBA00008240"/>
    </source>
</evidence>
<keyword evidence="4" id="KW-1003">Cell membrane</keyword>
<feature type="domain" description="Major facilitator superfamily (MFS) profile" evidence="13">
    <location>
        <begin position="35"/>
        <end position="462"/>
    </location>
</feature>
<keyword evidence="5 12" id="KW-0812">Transmembrane</keyword>
<organism evidence="14 15">
    <name type="scientific">Mobilicoccus pelagius NBRC 104925</name>
    <dbReference type="NCBI Taxonomy" id="1089455"/>
    <lineage>
        <taxon>Bacteria</taxon>
        <taxon>Bacillati</taxon>
        <taxon>Actinomycetota</taxon>
        <taxon>Actinomycetes</taxon>
        <taxon>Micrococcales</taxon>
        <taxon>Dermatophilaceae</taxon>
        <taxon>Mobilicoccus</taxon>
    </lineage>
</organism>
<dbReference type="AlphaFoldDB" id="H5UVM9"/>
<evidence type="ECO:0000313" key="14">
    <source>
        <dbReference type="EMBL" id="GAB49787.1"/>
    </source>
</evidence>
<dbReference type="EMBL" id="BAFE01000094">
    <property type="protein sequence ID" value="GAB49787.1"/>
    <property type="molecule type" value="Genomic_DNA"/>
</dbReference>
<dbReference type="InterPro" id="IPR005828">
    <property type="entry name" value="MFS_sugar_transport-like"/>
</dbReference>
<proteinExistence type="inferred from homology"/>
<keyword evidence="3" id="KW-0813">Transport</keyword>
<dbReference type="RefSeq" id="WP_009483630.1">
    <property type="nucleotide sequence ID" value="NZ_BAFE01000094.1"/>
</dbReference>
<evidence type="ECO:0000256" key="1">
    <source>
        <dbReference type="ARBA" id="ARBA00004651"/>
    </source>
</evidence>
<dbReference type="GO" id="GO:0015293">
    <property type="term" value="F:symporter activity"/>
    <property type="evidence" value="ECO:0007669"/>
    <property type="project" value="UniProtKB-KW"/>
</dbReference>
<dbReference type="Pfam" id="PF00083">
    <property type="entry name" value="Sugar_tr"/>
    <property type="match status" value="1"/>
</dbReference>
<comment type="similarity">
    <text evidence="2">Belongs to the major facilitator superfamily. Metabolite:H+ Symporter (MHS) family (TC 2.A.1.6) family.</text>
</comment>
<dbReference type="GO" id="GO:0005886">
    <property type="term" value="C:plasma membrane"/>
    <property type="evidence" value="ECO:0007669"/>
    <property type="project" value="UniProtKB-SubCell"/>
</dbReference>
<evidence type="ECO:0000256" key="7">
    <source>
        <dbReference type="ARBA" id="ARBA00022989"/>
    </source>
</evidence>
<protein>
    <recommendedName>
        <fullName evidence="10">Putative proline/betaine transporter</fullName>
    </recommendedName>
</protein>
<evidence type="ECO:0000256" key="11">
    <source>
        <dbReference type="SAM" id="MobiDB-lite"/>
    </source>
</evidence>
<dbReference type="PANTHER" id="PTHR43528">
    <property type="entry name" value="ALPHA-KETOGLUTARATE PERMEASE"/>
    <property type="match status" value="1"/>
</dbReference>
<feature type="transmembrane region" description="Helical" evidence="12">
    <location>
        <begin position="431"/>
        <end position="454"/>
    </location>
</feature>
<comment type="caution">
    <text evidence="14">The sequence shown here is derived from an EMBL/GenBank/DDBJ whole genome shotgun (WGS) entry which is preliminary data.</text>
</comment>
<dbReference type="InterPro" id="IPR020846">
    <property type="entry name" value="MFS_dom"/>
</dbReference>
<dbReference type="InterPro" id="IPR036259">
    <property type="entry name" value="MFS_trans_sf"/>
</dbReference>
<accession>H5UVM9</accession>
<dbReference type="Proteomes" id="UP000004367">
    <property type="component" value="Unassembled WGS sequence"/>
</dbReference>
<feature type="transmembrane region" description="Helical" evidence="12">
    <location>
        <begin position="280"/>
        <end position="301"/>
    </location>
</feature>
<dbReference type="FunFam" id="1.20.1250.20:FF:000001">
    <property type="entry name" value="Dicarboxylate MFS transporter"/>
    <property type="match status" value="1"/>
</dbReference>
<evidence type="ECO:0000259" key="13">
    <source>
        <dbReference type="PROSITE" id="PS50850"/>
    </source>
</evidence>
<feature type="region of interest" description="Disordered" evidence="11">
    <location>
        <begin position="464"/>
        <end position="485"/>
    </location>
</feature>
<dbReference type="Gene3D" id="1.20.1250.20">
    <property type="entry name" value="MFS general substrate transporter like domains"/>
    <property type="match status" value="2"/>
</dbReference>
<comment type="subcellular location">
    <subcellularLocation>
        <location evidence="1">Cell membrane</location>
        <topology evidence="1">Multi-pass membrane protein</topology>
    </subcellularLocation>
</comment>
<dbReference type="eggNOG" id="COG0477">
    <property type="taxonomic scope" value="Bacteria"/>
</dbReference>
<dbReference type="InterPro" id="IPR051084">
    <property type="entry name" value="H+-coupled_symporters"/>
</dbReference>
<dbReference type="InterPro" id="IPR005829">
    <property type="entry name" value="Sugar_transporter_CS"/>
</dbReference>
<gene>
    <name evidence="14" type="primary">proP</name>
    <name evidence="14" type="ORF">MOPEL_135_00250</name>
</gene>
<evidence type="ECO:0000256" key="6">
    <source>
        <dbReference type="ARBA" id="ARBA00022847"/>
    </source>
</evidence>
<feature type="transmembrane region" description="Helical" evidence="12">
    <location>
        <begin position="211"/>
        <end position="230"/>
    </location>
</feature>